<keyword evidence="1" id="KW-0732">Signal</keyword>
<accession>A0A7L7L8P2</accession>
<dbReference type="AlphaFoldDB" id="A0A7L7L8P2"/>
<proteinExistence type="predicted"/>
<keyword evidence="4" id="KW-1185">Reference proteome</keyword>
<evidence type="ECO:0000313" key="4">
    <source>
        <dbReference type="Proteomes" id="UP000514509"/>
    </source>
</evidence>
<dbReference type="KEGG" id="add:HUW48_12310"/>
<evidence type="ECO:0000313" key="3">
    <source>
        <dbReference type="EMBL" id="QMU28769.1"/>
    </source>
</evidence>
<sequence length="274" mass="30531">MTRKLRILSLLLVLPFLAQGQAPTFSKERGFYDNPFLLTLSSSLEGATIRYTINGTAPTPTTGFIYSEAIPVNTTSVVRAFAFNSSTTTPVMTHSYLFLDDVLKQPANIPGWPNNVYATNSVGGTATHDYEMDPQVVNNSAYSGMIKQGMTSIPTMSLVLDKNEFLDLYEGETTFQSSVEILYPDGSKEQFDTGLESHSHNRMKRALKLNIKSIIYTNLFKKALLNGEDAATSFTKTKIVLRAGNNRSWARGFNANRTCYTRDEWYRASQLAIL</sequence>
<organism evidence="3 4">
    <name type="scientific">Adhaeribacter radiodurans</name>
    <dbReference type="NCBI Taxonomy" id="2745197"/>
    <lineage>
        <taxon>Bacteria</taxon>
        <taxon>Pseudomonadati</taxon>
        <taxon>Bacteroidota</taxon>
        <taxon>Cytophagia</taxon>
        <taxon>Cytophagales</taxon>
        <taxon>Hymenobacteraceae</taxon>
        <taxon>Adhaeribacter</taxon>
    </lineage>
</organism>
<name>A0A7L7L8P2_9BACT</name>
<feature type="chain" id="PRO_5029876105" evidence="1">
    <location>
        <begin position="21"/>
        <end position="274"/>
    </location>
</feature>
<gene>
    <name evidence="3" type="ORF">HUW48_12310</name>
</gene>
<dbReference type="Proteomes" id="UP000514509">
    <property type="component" value="Chromosome"/>
</dbReference>
<feature type="domain" description="GH29D-like beta-sandwich" evidence="2">
    <location>
        <begin position="29"/>
        <end position="89"/>
    </location>
</feature>
<dbReference type="RefSeq" id="WP_182415951.1">
    <property type="nucleotide sequence ID" value="NZ_CP055153.1"/>
</dbReference>
<dbReference type="Pfam" id="PF13290">
    <property type="entry name" value="CHB_HEX_C_1"/>
    <property type="match status" value="1"/>
</dbReference>
<evidence type="ECO:0000256" key="1">
    <source>
        <dbReference type="SAM" id="SignalP"/>
    </source>
</evidence>
<dbReference type="EMBL" id="CP055153">
    <property type="protein sequence ID" value="QMU28769.1"/>
    <property type="molecule type" value="Genomic_DNA"/>
</dbReference>
<protein>
    <submittedName>
        <fullName evidence="3">Chitobiase/beta-hexosaminidase C-terminal domain-containing protein</fullName>
    </submittedName>
</protein>
<dbReference type="InterPro" id="IPR059177">
    <property type="entry name" value="GH29D-like_dom"/>
</dbReference>
<evidence type="ECO:0000259" key="2">
    <source>
        <dbReference type="Pfam" id="PF13290"/>
    </source>
</evidence>
<feature type="signal peptide" evidence="1">
    <location>
        <begin position="1"/>
        <end position="20"/>
    </location>
</feature>
<reference evidence="3 4" key="1">
    <citation type="submission" date="2020-08" db="EMBL/GenBank/DDBJ databases">
        <title>Adhaeribacter dokdonensis sp. nov., isolated from the rhizosphere of Elymus tsukushiensis, a plant native to the Dokdo Islands, Republic of Korea.</title>
        <authorList>
            <person name="Ghim S.Y."/>
        </authorList>
    </citation>
    <scope>NUCLEOTIDE SEQUENCE [LARGE SCALE GENOMIC DNA]</scope>
    <source>
        <strain evidence="3 4">KUDC8001</strain>
    </source>
</reference>